<dbReference type="VEuPathDB" id="ToxoDB:TGDOM2_204340"/>
<sequence length="877" mass="97298">MKPSSLRILLVAWTIISDAELNHFSSQAPLSWPRCVVVSAADDAQRDRGDTTAASSSRDEELEAAGPADEAKKTAGENARECAGTCNEPPDGSVHVRSSDGSEYLDEQPGDGAGQIVEQPRSDEAEGSESQASVGGRYYEQEASDGKRHDEEEPPDRRGYVEKAAVSDDGDAVRPTVVEGEDQELLLKPIGKGKACERVIVSRIRDGGVKRAKKMGFNAVGINMPMWSCYGMSVSEAGSGFPRDWMASLSRRNILNVVNEEALLRKAKNRIGIELAWESGEGGEKPYMKCEEGGLYVPVIVTNVEDQEPYRVELSPTKFWSAASSRTGRLYVIPEQEASVTEGDKEDEKSVYIIPMEALEGHVFLPHGYLKGHYSEMPNELNHAREFEVNKLSVDDFLTRGQRVTLVCTAPGEPARIVPTVDAAPRTLQVSRRKDKREGEIRGQTPPKENAAADAAIQEADGNKLSRDRVTPQGLTEQESRTVGKTEETDIAAFRSAELTGATRGLALMFLTEEDGLGFELPLPVLVDRVLFMVKQTQEAAPLHLLAYLTVRPCKRPIHDPIFGQSYEPVQETTVKNRMGGGGEGSGKESGGFFGFFKQQTQKPKDFEAQESREDMSKRCRPKRVLPVELIGTEALQSPTLLNAMLEQIESRLKSDTQCIVAAEPATPKSDSPNRPRLRARLVCPSLEHLFILLREKDASDREYNAFKRTKNRQMIKGAVVGLFGLFLAYRGLRGLTRNPMMARELFAHVIGREHVGNQPYHFFPSERQLYRFVGLRSLGRALQFRRYNEAMGNAGVRAQVGISLWTVSLLALTALLAIRLGRGTRHFVRNRKRVSNIKGELQRRPIIHEEQAPVPELEEAEDECSTVDVTYLSFLY</sequence>
<evidence type="ECO:0000313" key="4">
    <source>
        <dbReference type="EMBL" id="KFG38108.1"/>
    </source>
</evidence>
<keyword evidence="3" id="KW-0732">Signal</keyword>
<evidence type="ECO:0000256" key="2">
    <source>
        <dbReference type="SAM" id="Phobius"/>
    </source>
</evidence>
<feature type="signal peptide" evidence="3">
    <location>
        <begin position="1"/>
        <end position="19"/>
    </location>
</feature>
<reference evidence="4 5" key="1">
    <citation type="submission" date="2014-02" db="EMBL/GenBank/DDBJ databases">
        <authorList>
            <person name="Sibley D."/>
            <person name="Venepally P."/>
            <person name="Karamycheva S."/>
            <person name="Hadjithomas M."/>
            <person name="Khan A."/>
            <person name="Brunk B."/>
            <person name="Roos D."/>
            <person name="Caler E."/>
            <person name="Lorenzi H."/>
        </authorList>
    </citation>
    <scope>NUCLEOTIDE SEQUENCE [LARGE SCALE GENOMIC DNA]</scope>
    <source>
        <strain evidence="4 5">GAB2-2007-GAL-DOM2</strain>
    </source>
</reference>
<feature type="transmembrane region" description="Helical" evidence="2">
    <location>
        <begin position="803"/>
        <end position="822"/>
    </location>
</feature>
<feature type="compositionally biased region" description="Basic and acidic residues" evidence="1">
    <location>
        <begin position="461"/>
        <end position="470"/>
    </location>
</feature>
<dbReference type="OrthoDB" id="1898337at2759"/>
<feature type="region of interest" description="Disordered" evidence="1">
    <location>
        <begin position="426"/>
        <end position="489"/>
    </location>
</feature>
<dbReference type="Proteomes" id="UP000028837">
    <property type="component" value="Unassembled WGS sequence"/>
</dbReference>
<dbReference type="AlphaFoldDB" id="A0A086K140"/>
<feature type="compositionally biased region" description="Basic and acidic residues" evidence="1">
    <location>
        <begin position="478"/>
        <end position="488"/>
    </location>
</feature>
<accession>A0A086K140</accession>
<name>A0A086K140_TOXGO</name>
<evidence type="ECO:0000256" key="1">
    <source>
        <dbReference type="SAM" id="MobiDB-lite"/>
    </source>
</evidence>
<feature type="compositionally biased region" description="Basic and acidic residues" evidence="1">
    <location>
        <begin position="144"/>
        <end position="161"/>
    </location>
</feature>
<proteinExistence type="predicted"/>
<comment type="caution">
    <text evidence="4">The sequence shown here is derived from an EMBL/GenBank/DDBJ whole genome shotgun (WGS) entry which is preliminary data.</text>
</comment>
<gene>
    <name evidence="4" type="ORF">TGDOM2_204340</name>
</gene>
<keyword evidence="2" id="KW-0472">Membrane</keyword>
<keyword evidence="2 4" id="KW-0812">Transmembrane</keyword>
<organism evidence="4 5">
    <name type="scientific">Toxoplasma gondii GAB2-2007-GAL-DOM2</name>
    <dbReference type="NCBI Taxonomy" id="1130820"/>
    <lineage>
        <taxon>Eukaryota</taxon>
        <taxon>Sar</taxon>
        <taxon>Alveolata</taxon>
        <taxon>Apicomplexa</taxon>
        <taxon>Conoidasida</taxon>
        <taxon>Coccidia</taxon>
        <taxon>Eucoccidiorida</taxon>
        <taxon>Eimeriorina</taxon>
        <taxon>Sarcocystidae</taxon>
        <taxon>Toxoplasma</taxon>
    </lineage>
</organism>
<protein>
    <submittedName>
        <fullName evidence="4">Putative transmembrane protein</fullName>
    </submittedName>
</protein>
<feature type="region of interest" description="Disordered" evidence="1">
    <location>
        <begin position="42"/>
        <end position="175"/>
    </location>
</feature>
<feature type="chain" id="PRO_5001808853" evidence="3">
    <location>
        <begin position="20"/>
        <end position="877"/>
    </location>
</feature>
<keyword evidence="2" id="KW-1133">Transmembrane helix</keyword>
<feature type="compositionally biased region" description="Basic and acidic residues" evidence="1">
    <location>
        <begin position="69"/>
        <end position="80"/>
    </location>
</feature>
<evidence type="ECO:0000256" key="3">
    <source>
        <dbReference type="SAM" id="SignalP"/>
    </source>
</evidence>
<evidence type="ECO:0000313" key="5">
    <source>
        <dbReference type="Proteomes" id="UP000028837"/>
    </source>
</evidence>
<dbReference type="EMBL" id="AHZU02000960">
    <property type="protein sequence ID" value="KFG38108.1"/>
    <property type="molecule type" value="Genomic_DNA"/>
</dbReference>